<proteinExistence type="predicted"/>
<dbReference type="PATRIC" id="fig|316.101.peg.3469"/>
<dbReference type="InterPro" id="IPR007470">
    <property type="entry name" value="HemX"/>
</dbReference>
<keyword evidence="1" id="KW-0175">Coiled coil</keyword>
<protein>
    <submittedName>
        <fullName evidence="4">Uroporphyrin-III methyltransferase</fullName>
    </submittedName>
</protein>
<dbReference type="EMBL" id="JYHV01000007">
    <property type="protein sequence ID" value="KJH84166.1"/>
    <property type="molecule type" value="Genomic_DNA"/>
</dbReference>
<feature type="compositionally biased region" description="Basic and acidic residues" evidence="2">
    <location>
        <begin position="24"/>
        <end position="37"/>
    </location>
</feature>
<feature type="region of interest" description="Disordered" evidence="2">
    <location>
        <begin position="371"/>
        <end position="409"/>
    </location>
</feature>
<dbReference type="PANTHER" id="PTHR38043:SF1">
    <property type="entry name" value="PROTEIN HEMX"/>
    <property type="match status" value="1"/>
</dbReference>
<dbReference type="GO" id="GO:0008168">
    <property type="term" value="F:methyltransferase activity"/>
    <property type="evidence" value="ECO:0007669"/>
    <property type="project" value="UniProtKB-KW"/>
</dbReference>
<keyword evidence="3" id="KW-1133">Transmembrane helix</keyword>
<keyword evidence="3" id="KW-0812">Transmembrane</keyword>
<evidence type="ECO:0000256" key="2">
    <source>
        <dbReference type="SAM" id="MobiDB-lite"/>
    </source>
</evidence>
<evidence type="ECO:0000313" key="4">
    <source>
        <dbReference type="EMBL" id="KJH84166.1"/>
    </source>
</evidence>
<feature type="coiled-coil region" evidence="1">
    <location>
        <begin position="83"/>
        <end position="120"/>
    </location>
</feature>
<dbReference type="GO" id="GO:0032259">
    <property type="term" value="P:methylation"/>
    <property type="evidence" value="ECO:0007669"/>
    <property type="project" value="UniProtKB-KW"/>
</dbReference>
<organism evidence="4 5">
    <name type="scientific">Stutzerimonas stutzeri</name>
    <name type="common">Pseudomonas stutzeri</name>
    <dbReference type="NCBI Taxonomy" id="316"/>
    <lineage>
        <taxon>Bacteria</taxon>
        <taxon>Pseudomonadati</taxon>
        <taxon>Pseudomonadota</taxon>
        <taxon>Gammaproteobacteria</taxon>
        <taxon>Pseudomonadales</taxon>
        <taxon>Pseudomonadaceae</taxon>
        <taxon>Stutzerimonas</taxon>
    </lineage>
</organism>
<evidence type="ECO:0000313" key="5">
    <source>
        <dbReference type="Proteomes" id="UP000032487"/>
    </source>
</evidence>
<gene>
    <name evidence="4" type="ORF">UF78_02345</name>
</gene>
<feature type="transmembrane region" description="Helical" evidence="3">
    <location>
        <begin position="56"/>
        <end position="77"/>
    </location>
</feature>
<feature type="compositionally biased region" description="Basic and acidic residues" evidence="2">
    <location>
        <begin position="1"/>
        <end position="10"/>
    </location>
</feature>
<dbReference type="AlphaFoldDB" id="A0A0D9AXS3"/>
<feature type="region of interest" description="Disordered" evidence="2">
    <location>
        <begin position="1"/>
        <end position="52"/>
    </location>
</feature>
<reference evidence="4 5" key="1">
    <citation type="submission" date="2015-02" db="EMBL/GenBank/DDBJ databases">
        <title>Draft genome sequence of Pseudomonas stutzeri NT0128 isolated from wheat (Triticum turgidum) rhizosphere.</title>
        <authorList>
            <person name="Tovi N."/>
            <person name="Frenk S."/>
            <person name="Hadar Y."/>
            <person name="Minz D."/>
        </authorList>
    </citation>
    <scope>NUCLEOTIDE SEQUENCE [LARGE SCALE GENOMIC DNA]</scope>
    <source>
        <strain evidence="4 5">NT0128</strain>
    </source>
</reference>
<sequence>MSEADSDKTAKQPTGSDPVTPPKPVEKENKKDSKEPPKAPPPKATPVATDSRGGKALAGLALLVGLAGLAAGGYSVWQTQQLAERERQQLDAVQATREQASQLDTRNQQLASRLGRLEQLPSAEQLEDRRRLLSELQSDQQRLAGRVEQVLGASREQWRLAEAEHLLRMAMLRLSAMQDVNSAQSLIAEADLILRKQDDPGAYGARQKLLEGLEALRSLPDLDRTGLFMQLGALRGQANQLSGLAPEFENGPGTPDMQNESRWRQWLDELTRYVRIDFNAGTDVKPLLAGQSLAQVRLALSLAIEQAQWAVLNGNEQVYRQSLDQAARLIEDHFSEENGQSRGLRDRIEQLAKRQVSVTLPDLAPALQAMQAYVQKRESSQNSEPAAAPAERGEPAGEADQAAEGDLRT</sequence>
<dbReference type="OrthoDB" id="5739852at2"/>
<dbReference type="Pfam" id="PF04375">
    <property type="entry name" value="HemX"/>
    <property type="match status" value="1"/>
</dbReference>
<dbReference type="PANTHER" id="PTHR38043">
    <property type="entry name" value="PROTEIN HEMX"/>
    <property type="match status" value="1"/>
</dbReference>
<keyword evidence="3" id="KW-0472">Membrane</keyword>
<keyword evidence="4" id="KW-0808">Transferase</keyword>
<accession>A0A0D9AXS3</accession>
<evidence type="ECO:0000256" key="1">
    <source>
        <dbReference type="SAM" id="Coils"/>
    </source>
</evidence>
<comment type="caution">
    <text evidence="4">The sequence shown here is derived from an EMBL/GenBank/DDBJ whole genome shotgun (WGS) entry which is preliminary data.</text>
</comment>
<dbReference type="RefSeq" id="WP_045160461.1">
    <property type="nucleotide sequence ID" value="NZ_JYHV01000007.1"/>
</dbReference>
<dbReference type="Proteomes" id="UP000032487">
    <property type="component" value="Unassembled WGS sequence"/>
</dbReference>
<name>A0A0D9AXS3_STUST</name>
<evidence type="ECO:0000256" key="3">
    <source>
        <dbReference type="SAM" id="Phobius"/>
    </source>
</evidence>
<keyword evidence="4" id="KW-0489">Methyltransferase</keyword>